<proteinExistence type="predicted"/>
<dbReference type="Proteomes" id="UP001176883">
    <property type="component" value="Unassembled WGS sequence"/>
</dbReference>
<dbReference type="PANTHER" id="PTHR30273">
    <property type="entry name" value="PERIPLASMIC SIGNAL SENSOR AND SIGMA FACTOR ACTIVATOR FECR-RELATED"/>
    <property type="match status" value="1"/>
</dbReference>
<protein>
    <submittedName>
        <fullName evidence="4">FecR domain-containing protein</fullName>
    </submittedName>
</protein>
<keyword evidence="1" id="KW-0812">Transmembrane</keyword>
<gene>
    <name evidence="4" type="ORF">Q4Q35_02940</name>
</gene>
<dbReference type="Pfam" id="PF16344">
    <property type="entry name" value="FecR_C"/>
    <property type="match status" value="1"/>
</dbReference>
<evidence type="ECO:0000256" key="1">
    <source>
        <dbReference type="SAM" id="Phobius"/>
    </source>
</evidence>
<dbReference type="RefSeq" id="WP_303276429.1">
    <property type="nucleotide sequence ID" value="NZ_JAUOEK010000050.1"/>
</dbReference>
<dbReference type="InterPro" id="IPR012373">
    <property type="entry name" value="Ferrdict_sens_TM"/>
</dbReference>
<dbReference type="PANTHER" id="PTHR30273:SF2">
    <property type="entry name" value="PROTEIN FECR"/>
    <property type="match status" value="1"/>
</dbReference>
<feature type="transmembrane region" description="Helical" evidence="1">
    <location>
        <begin position="87"/>
        <end position="106"/>
    </location>
</feature>
<dbReference type="EMBL" id="JAUOEK010000050">
    <property type="protein sequence ID" value="MDO5968751.1"/>
    <property type="molecule type" value="Genomic_DNA"/>
</dbReference>
<dbReference type="InterPro" id="IPR006860">
    <property type="entry name" value="FecR"/>
</dbReference>
<dbReference type="Pfam" id="PF04773">
    <property type="entry name" value="FecR"/>
    <property type="match status" value="1"/>
</dbReference>
<organism evidence="4 5">
    <name type="scientific">Flavivirga aquimarina</name>
    <dbReference type="NCBI Taxonomy" id="2027862"/>
    <lineage>
        <taxon>Bacteria</taxon>
        <taxon>Pseudomonadati</taxon>
        <taxon>Bacteroidota</taxon>
        <taxon>Flavobacteriia</taxon>
        <taxon>Flavobacteriales</taxon>
        <taxon>Flavobacteriaceae</taxon>
        <taxon>Flavivirga</taxon>
    </lineage>
</organism>
<dbReference type="InterPro" id="IPR032508">
    <property type="entry name" value="FecR_C"/>
</dbReference>
<reference evidence="4" key="1">
    <citation type="submission" date="2023-07" db="EMBL/GenBank/DDBJ databases">
        <title>Two novel species in the genus Flavivirga.</title>
        <authorList>
            <person name="Kwon K."/>
        </authorList>
    </citation>
    <scope>NUCLEOTIDE SEQUENCE</scope>
    <source>
        <strain evidence="4">KCTC 52353</strain>
    </source>
</reference>
<dbReference type="PIRSF" id="PIRSF018266">
    <property type="entry name" value="FecR"/>
    <property type="match status" value="1"/>
</dbReference>
<accession>A0ABT8W6L2</accession>
<evidence type="ECO:0000313" key="4">
    <source>
        <dbReference type="EMBL" id="MDO5968751.1"/>
    </source>
</evidence>
<dbReference type="Gene3D" id="3.55.50.30">
    <property type="match status" value="1"/>
</dbReference>
<comment type="caution">
    <text evidence="4">The sequence shown here is derived from an EMBL/GenBank/DDBJ whole genome shotgun (WGS) entry which is preliminary data.</text>
</comment>
<keyword evidence="1" id="KW-1133">Transmembrane helix</keyword>
<feature type="domain" description="FecR protein" evidence="2">
    <location>
        <begin position="171"/>
        <end position="265"/>
    </location>
</feature>
<evidence type="ECO:0000259" key="3">
    <source>
        <dbReference type="Pfam" id="PF16344"/>
    </source>
</evidence>
<dbReference type="Gene3D" id="2.60.120.1440">
    <property type="match status" value="1"/>
</dbReference>
<feature type="domain" description="Protein FecR C-terminal" evidence="3">
    <location>
        <begin position="314"/>
        <end position="382"/>
    </location>
</feature>
<evidence type="ECO:0000259" key="2">
    <source>
        <dbReference type="Pfam" id="PF04773"/>
    </source>
</evidence>
<keyword evidence="5" id="KW-1185">Reference proteome</keyword>
<sequence>MGSKKIENLISKYLTNEVTSSELNYLSKWIEDPENERLFYSHVKTFYEVTTAMNVPNTDDIKKNLLEKIKRDKNPFYNDKVRRVMKYAAVLVIFLSIGYLYHAGYFDNKSKLIIPNESITLQLENGNTKVLNEDGSTKLVDAKGRLIGEQNGNQLVYTNDEVKETIVYNTLNVPYGKRFTLQLSDGTLVYLNSGTSLKYPVNFITGKSRKVFLKGEAYFDVTKDENHPFIVNADGMDVRVLGTQFNIASYPEDNEINTVLVEGAVSIYKTEASYNTEDVTILKPGFKAAWQKNSNQIHIGEVDIELHTAWINGRIIFRHMPFNNIMKKLERHYNVTIINNNINLGNDLLSASFDVETIEQVFETINEIHPIDFVIKDNKIIIN</sequence>
<keyword evidence="1" id="KW-0472">Membrane</keyword>
<name>A0ABT8W6L2_9FLAO</name>
<evidence type="ECO:0000313" key="5">
    <source>
        <dbReference type="Proteomes" id="UP001176883"/>
    </source>
</evidence>